<dbReference type="EC" id="1.5.1.2" evidence="8 9"/>
<comment type="similarity">
    <text evidence="2 8">Belongs to the pyrroline-5-carboxylate reductase family.</text>
</comment>
<dbReference type="InterPro" id="IPR000304">
    <property type="entry name" value="Pyrroline-COOH_reductase"/>
</dbReference>
<sequence>MLEQTIAFLGAGNMAEALIKGLLRAGNAKPESIIATGRRGERLEMLQRTYGVRTTLDNLAAVREADVVVLSVKPQALDKVLIQVATAVDPRKLIISVAAGVPIAAMERRLGAGARIIRTMPNTPSLVGMGACALSPGEHASEADLAVATRIFQSVGTTTVVDENLLDAVTGLSGSGPAYIFLIIEALSDAGVKVGLPRYTALKLASQTVLGSAQLLIETGAHPGQLKDQVTSPGGTAIAGLHTLEAGGLRTTLINAVEAATRRAKELGEQFLEKS</sequence>
<evidence type="ECO:0000313" key="14">
    <source>
        <dbReference type="EMBL" id="REG37062.1"/>
    </source>
</evidence>
<dbReference type="FunFam" id="1.10.3730.10:FF:000001">
    <property type="entry name" value="Pyrroline-5-carboxylate reductase"/>
    <property type="match status" value="1"/>
</dbReference>
<comment type="subcellular location">
    <subcellularLocation>
        <location evidence="1 8">Cytoplasm</location>
    </subcellularLocation>
</comment>
<keyword evidence="6 8" id="KW-0521">NADP</keyword>
<dbReference type="EMBL" id="CP011509">
    <property type="protein sequence ID" value="AKJ04897.1"/>
    <property type="molecule type" value="Genomic_DNA"/>
</dbReference>
<keyword evidence="3 8" id="KW-0963">Cytoplasm</keyword>
<feature type="domain" description="Pyrroline-5-carboxylate reductase dimerisation" evidence="12">
    <location>
        <begin position="163"/>
        <end position="267"/>
    </location>
</feature>
<keyword evidence="5 8" id="KW-0641">Proline biosynthesis</keyword>
<keyword evidence="16" id="KW-1185">Reference proteome</keyword>
<dbReference type="RefSeq" id="WP_047858573.1">
    <property type="nucleotide sequence ID" value="NZ_CP011509.1"/>
</dbReference>
<dbReference type="Gene3D" id="3.40.50.720">
    <property type="entry name" value="NAD(P)-binding Rossmann-like Domain"/>
    <property type="match status" value="1"/>
</dbReference>
<dbReference type="GO" id="GO:0055129">
    <property type="term" value="P:L-proline biosynthetic process"/>
    <property type="evidence" value="ECO:0007669"/>
    <property type="project" value="UniProtKB-UniRule"/>
</dbReference>
<dbReference type="InterPro" id="IPR028939">
    <property type="entry name" value="P5C_Rdtase_cat_N"/>
</dbReference>
<dbReference type="Proteomes" id="UP000256345">
    <property type="component" value="Unassembled WGS sequence"/>
</dbReference>
<evidence type="ECO:0000256" key="7">
    <source>
        <dbReference type="ARBA" id="ARBA00023002"/>
    </source>
</evidence>
<gene>
    <name evidence="8" type="primary">proC</name>
    <name evidence="13" type="ORF">AA314_06523</name>
    <name evidence="14" type="ORF">ATI61_10136</name>
</gene>
<dbReference type="InterPro" id="IPR008927">
    <property type="entry name" value="6-PGluconate_DH-like_C_sf"/>
</dbReference>
<reference evidence="14 16" key="2">
    <citation type="submission" date="2018-08" db="EMBL/GenBank/DDBJ databases">
        <title>Genomic Encyclopedia of Archaeal and Bacterial Type Strains, Phase II (KMG-II): from individual species to whole genera.</title>
        <authorList>
            <person name="Goeker M."/>
        </authorList>
    </citation>
    <scope>NUCLEOTIDE SEQUENCE [LARGE SCALE GENOMIC DNA]</scope>
    <source>
        <strain evidence="14 16">DSM 2261</strain>
    </source>
</reference>
<dbReference type="FunFam" id="3.40.50.720:FF:000190">
    <property type="entry name" value="Pyrroline-5-carboxylate reductase"/>
    <property type="match status" value="1"/>
</dbReference>
<comment type="catalytic activity">
    <reaction evidence="8">
        <text>L-proline + NAD(+) = (S)-1-pyrroline-5-carboxylate + NADH + 2 H(+)</text>
        <dbReference type="Rhea" id="RHEA:14105"/>
        <dbReference type="ChEBI" id="CHEBI:15378"/>
        <dbReference type="ChEBI" id="CHEBI:17388"/>
        <dbReference type="ChEBI" id="CHEBI:57540"/>
        <dbReference type="ChEBI" id="CHEBI:57945"/>
        <dbReference type="ChEBI" id="CHEBI:60039"/>
        <dbReference type="EC" id="1.5.1.2"/>
    </reaction>
</comment>
<dbReference type="PIRSF" id="PIRSF000193">
    <property type="entry name" value="Pyrrol-5-carb_rd"/>
    <property type="match status" value="1"/>
</dbReference>
<dbReference type="EMBL" id="QUMU01000001">
    <property type="protein sequence ID" value="REG37062.1"/>
    <property type="molecule type" value="Genomic_DNA"/>
</dbReference>
<organism evidence="13 15">
    <name type="scientific">Archangium gephyra</name>
    <dbReference type="NCBI Taxonomy" id="48"/>
    <lineage>
        <taxon>Bacteria</taxon>
        <taxon>Pseudomonadati</taxon>
        <taxon>Myxococcota</taxon>
        <taxon>Myxococcia</taxon>
        <taxon>Myxococcales</taxon>
        <taxon>Cystobacterineae</taxon>
        <taxon>Archangiaceae</taxon>
        <taxon>Archangium</taxon>
    </lineage>
</organism>
<evidence type="ECO:0000256" key="8">
    <source>
        <dbReference type="HAMAP-Rule" id="MF_01925"/>
    </source>
</evidence>
<evidence type="ECO:0000256" key="5">
    <source>
        <dbReference type="ARBA" id="ARBA00022650"/>
    </source>
</evidence>
<dbReference type="SUPFAM" id="SSF48179">
    <property type="entry name" value="6-phosphogluconate dehydrogenase C-terminal domain-like"/>
    <property type="match status" value="1"/>
</dbReference>
<dbReference type="Pfam" id="PF03807">
    <property type="entry name" value="F420_oxidored"/>
    <property type="match status" value="1"/>
</dbReference>
<evidence type="ECO:0000313" key="16">
    <source>
        <dbReference type="Proteomes" id="UP000256345"/>
    </source>
</evidence>
<dbReference type="Proteomes" id="UP000035579">
    <property type="component" value="Chromosome"/>
</dbReference>
<dbReference type="InterPro" id="IPR029036">
    <property type="entry name" value="P5CR_dimer"/>
</dbReference>
<accession>A0AAC8QBX7</accession>
<evidence type="ECO:0000256" key="1">
    <source>
        <dbReference type="ARBA" id="ARBA00004496"/>
    </source>
</evidence>
<dbReference type="KEGG" id="age:AA314_06523"/>
<comment type="pathway">
    <text evidence="8">Amino-acid biosynthesis; L-proline biosynthesis; L-proline from L-glutamate 5-semialdehyde: step 1/1.</text>
</comment>
<keyword evidence="4 8" id="KW-0028">Amino-acid biosynthesis</keyword>
<evidence type="ECO:0000313" key="15">
    <source>
        <dbReference type="Proteomes" id="UP000035579"/>
    </source>
</evidence>
<evidence type="ECO:0000256" key="3">
    <source>
        <dbReference type="ARBA" id="ARBA00022490"/>
    </source>
</evidence>
<evidence type="ECO:0000259" key="11">
    <source>
        <dbReference type="Pfam" id="PF03807"/>
    </source>
</evidence>
<dbReference type="PANTHER" id="PTHR11645:SF0">
    <property type="entry name" value="PYRROLINE-5-CARBOXYLATE REDUCTASE 3"/>
    <property type="match status" value="1"/>
</dbReference>
<evidence type="ECO:0000256" key="6">
    <source>
        <dbReference type="ARBA" id="ARBA00022857"/>
    </source>
</evidence>
<comment type="catalytic activity">
    <reaction evidence="8">
        <text>L-proline + NADP(+) = (S)-1-pyrroline-5-carboxylate + NADPH + 2 H(+)</text>
        <dbReference type="Rhea" id="RHEA:14109"/>
        <dbReference type="ChEBI" id="CHEBI:15378"/>
        <dbReference type="ChEBI" id="CHEBI:17388"/>
        <dbReference type="ChEBI" id="CHEBI:57783"/>
        <dbReference type="ChEBI" id="CHEBI:58349"/>
        <dbReference type="ChEBI" id="CHEBI:60039"/>
        <dbReference type="EC" id="1.5.1.2"/>
    </reaction>
</comment>
<keyword evidence="7 8" id="KW-0560">Oxidoreductase</keyword>
<protein>
    <recommendedName>
        <fullName evidence="8 9">Pyrroline-5-carboxylate reductase</fullName>
        <shortName evidence="8">P5C reductase</shortName>
        <shortName evidence="8">P5CR</shortName>
        <ecNumber evidence="8 9">1.5.1.2</ecNumber>
    </recommendedName>
    <alternativeName>
        <fullName evidence="8">PCA reductase</fullName>
    </alternativeName>
</protein>
<dbReference type="GO" id="GO:0005737">
    <property type="term" value="C:cytoplasm"/>
    <property type="evidence" value="ECO:0007669"/>
    <property type="project" value="UniProtKB-SubCell"/>
</dbReference>
<feature type="domain" description="Pyrroline-5-carboxylate reductase catalytic N-terminal" evidence="11">
    <location>
        <begin position="5"/>
        <end position="100"/>
    </location>
</feature>
<evidence type="ECO:0000256" key="4">
    <source>
        <dbReference type="ARBA" id="ARBA00022605"/>
    </source>
</evidence>
<reference evidence="13 15" key="1">
    <citation type="submission" date="2015-05" db="EMBL/GenBank/DDBJ databases">
        <title>Genome assembly of Archangium gephyra DSM 2261.</title>
        <authorList>
            <person name="Sharma G."/>
            <person name="Subramanian S."/>
        </authorList>
    </citation>
    <scope>NUCLEOTIDE SEQUENCE [LARGE SCALE GENOMIC DNA]</scope>
    <source>
        <strain evidence="13 15">DSM 2261</strain>
    </source>
</reference>
<feature type="binding site" evidence="10">
    <location>
        <position position="58"/>
    </location>
    <ligand>
        <name>NADPH</name>
        <dbReference type="ChEBI" id="CHEBI:57783"/>
    </ligand>
</feature>
<dbReference type="AlphaFoldDB" id="A0AAC8QBX7"/>
<evidence type="ECO:0000256" key="10">
    <source>
        <dbReference type="PIRSR" id="PIRSR000193-1"/>
    </source>
</evidence>
<dbReference type="Gene3D" id="1.10.3730.10">
    <property type="entry name" value="ProC C-terminal domain-like"/>
    <property type="match status" value="1"/>
</dbReference>
<evidence type="ECO:0000259" key="12">
    <source>
        <dbReference type="Pfam" id="PF14748"/>
    </source>
</evidence>
<feature type="binding site" evidence="10">
    <location>
        <begin position="9"/>
        <end position="14"/>
    </location>
    <ligand>
        <name>NADP(+)</name>
        <dbReference type="ChEBI" id="CHEBI:58349"/>
    </ligand>
</feature>
<dbReference type="HAMAP" id="MF_01925">
    <property type="entry name" value="P5C_reductase"/>
    <property type="match status" value="1"/>
</dbReference>
<proteinExistence type="inferred from homology"/>
<dbReference type="NCBIfam" id="TIGR00112">
    <property type="entry name" value="proC"/>
    <property type="match status" value="1"/>
</dbReference>
<evidence type="ECO:0000256" key="9">
    <source>
        <dbReference type="NCBIfam" id="TIGR00112"/>
    </source>
</evidence>
<dbReference type="SUPFAM" id="SSF51735">
    <property type="entry name" value="NAD(P)-binding Rossmann-fold domains"/>
    <property type="match status" value="1"/>
</dbReference>
<name>A0AAC8QBX7_9BACT</name>
<dbReference type="Pfam" id="PF14748">
    <property type="entry name" value="P5CR_dimer"/>
    <property type="match status" value="1"/>
</dbReference>
<evidence type="ECO:0000313" key="13">
    <source>
        <dbReference type="EMBL" id="AKJ04897.1"/>
    </source>
</evidence>
<comment type="function">
    <text evidence="8">Catalyzes the reduction of 1-pyrroline-5-carboxylate (PCA) to L-proline.</text>
</comment>
<dbReference type="PANTHER" id="PTHR11645">
    <property type="entry name" value="PYRROLINE-5-CARBOXYLATE REDUCTASE"/>
    <property type="match status" value="1"/>
</dbReference>
<dbReference type="InterPro" id="IPR036291">
    <property type="entry name" value="NAD(P)-bd_dom_sf"/>
</dbReference>
<dbReference type="GO" id="GO:0004735">
    <property type="term" value="F:pyrroline-5-carboxylate reductase activity"/>
    <property type="evidence" value="ECO:0007669"/>
    <property type="project" value="UniProtKB-UniRule"/>
</dbReference>
<evidence type="ECO:0000256" key="2">
    <source>
        <dbReference type="ARBA" id="ARBA00005525"/>
    </source>
</evidence>